<dbReference type="PANTHER" id="PTHR14969:SF62">
    <property type="entry name" value="DECAPRENYLPHOSPHORYL-5-PHOSPHORIBOSE PHOSPHATASE RV3807C-RELATED"/>
    <property type="match status" value="1"/>
</dbReference>
<feature type="transmembrane region" description="Helical" evidence="7">
    <location>
        <begin position="79"/>
        <end position="98"/>
    </location>
</feature>
<evidence type="ECO:0000256" key="7">
    <source>
        <dbReference type="SAM" id="Phobius"/>
    </source>
</evidence>
<dbReference type="SUPFAM" id="SSF48317">
    <property type="entry name" value="Acid phosphatase/Vanadium-dependent haloperoxidase"/>
    <property type="match status" value="1"/>
</dbReference>
<feature type="domain" description="Phosphatidic acid phosphatase type 2/haloperoxidase" evidence="8">
    <location>
        <begin position="81"/>
        <end position="187"/>
    </location>
</feature>
<gene>
    <name evidence="9" type="ORF">BN55_02570</name>
</gene>
<protein>
    <submittedName>
        <fullName evidence="9">PAP2 superfamily domain containing protein</fullName>
    </submittedName>
</protein>
<accession>I7KHK8</accession>
<proteinExistence type="predicted"/>
<dbReference type="eggNOG" id="COG0671">
    <property type="taxonomic scope" value="Bacteria"/>
</dbReference>
<comment type="subcellular location">
    <subcellularLocation>
        <location evidence="1">Cell membrane</location>
        <topology evidence="1">Multi-pass membrane protein</topology>
    </subcellularLocation>
</comment>
<evidence type="ECO:0000313" key="9">
    <source>
        <dbReference type="EMBL" id="CCI82210.1"/>
    </source>
</evidence>
<dbReference type="CDD" id="cd03392">
    <property type="entry name" value="PAP2_like_2"/>
    <property type="match status" value="1"/>
</dbReference>
<evidence type="ECO:0000256" key="5">
    <source>
        <dbReference type="ARBA" id="ARBA00022989"/>
    </source>
</evidence>
<dbReference type="GeneID" id="82847433"/>
<dbReference type="InterPro" id="IPR036938">
    <property type="entry name" value="PAP2/HPO_sf"/>
</dbReference>
<dbReference type="InterPro" id="IPR000326">
    <property type="entry name" value="PAP2/HPO"/>
</dbReference>
<dbReference type="GO" id="GO:0005886">
    <property type="term" value="C:plasma membrane"/>
    <property type="evidence" value="ECO:0007669"/>
    <property type="project" value="UniProtKB-SubCell"/>
</dbReference>
<evidence type="ECO:0000256" key="3">
    <source>
        <dbReference type="ARBA" id="ARBA00022692"/>
    </source>
</evidence>
<reference evidence="9 10" key="1">
    <citation type="submission" date="2012-06" db="EMBL/GenBank/DDBJ databases">
        <title>Draft Genome Sequence of Lactobacillus hominis Strain CRBIP 24.179T, isolated from human intestine.</title>
        <authorList>
            <person name="Cousin S."/>
            <person name="Ma L."/>
            <person name="Bizet C."/>
            <person name="Loux V."/>
            <person name="Bouchier C."/>
            <person name="Clermont D."/>
            <person name="Creno S."/>
        </authorList>
    </citation>
    <scope>NUCLEOTIDE SEQUENCE [LARGE SCALE GENOMIC DNA]</scope>
    <source>
        <strain evidence="10">CRBIP 24.179T</strain>
    </source>
</reference>
<dbReference type="RefSeq" id="WP_008471230.1">
    <property type="nucleotide sequence ID" value="NZ_AYZP01000018.1"/>
</dbReference>
<evidence type="ECO:0000256" key="4">
    <source>
        <dbReference type="ARBA" id="ARBA00022801"/>
    </source>
</evidence>
<dbReference type="EMBL" id="CAKE01000018">
    <property type="protein sequence ID" value="CCI82210.1"/>
    <property type="molecule type" value="Genomic_DNA"/>
</dbReference>
<sequence length="190" mass="21851">MKIESLMGLFISALVLITLIFNIRKSRRFNCYDRILHHKLVKDKQSIAWKIITFLNEPKLIVIWDFALASVLSFEGHPWFSIWVLATLFFTDLIGIFLKHSIKRQRPITRFATRDGYSFPSGHVLSATIMCLMIWKIFGNQFGVGLFIFLVVSWLLVVISRLNMRAHYPSDILGATSLAILCFSIAQSLI</sequence>
<dbReference type="SMART" id="SM00014">
    <property type="entry name" value="acidPPc"/>
    <property type="match status" value="1"/>
</dbReference>
<dbReference type="AlphaFoldDB" id="I7KHK8"/>
<dbReference type="STRING" id="1423758.FC41_GL000770"/>
<keyword evidence="3 7" id="KW-0812">Transmembrane</keyword>
<feature type="transmembrane region" description="Helical" evidence="7">
    <location>
        <begin position="119"/>
        <end position="138"/>
    </location>
</feature>
<feature type="transmembrane region" description="Helical" evidence="7">
    <location>
        <begin position="172"/>
        <end position="189"/>
    </location>
</feature>
<feature type="transmembrane region" description="Helical" evidence="7">
    <location>
        <begin position="144"/>
        <end position="160"/>
    </location>
</feature>
<dbReference type="Proteomes" id="UP000009320">
    <property type="component" value="Unassembled WGS sequence"/>
</dbReference>
<keyword evidence="2" id="KW-1003">Cell membrane</keyword>
<feature type="transmembrane region" description="Helical" evidence="7">
    <location>
        <begin position="6"/>
        <end position="26"/>
    </location>
</feature>
<dbReference type="PANTHER" id="PTHR14969">
    <property type="entry name" value="SPHINGOSINE-1-PHOSPHATE PHOSPHOHYDROLASE"/>
    <property type="match status" value="1"/>
</dbReference>
<organism evidence="9 10">
    <name type="scientific">Lactobacillus hominis DSM 23910 = CRBIP 24.179</name>
    <dbReference type="NCBI Taxonomy" id="1423758"/>
    <lineage>
        <taxon>Bacteria</taxon>
        <taxon>Bacillati</taxon>
        <taxon>Bacillota</taxon>
        <taxon>Bacilli</taxon>
        <taxon>Lactobacillales</taxon>
        <taxon>Lactobacillaceae</taxon>
        <taxon>Lactobacillus</taxon>
    </lineage>
</organism>
<keyword evidence="10" id="KW-1185">Reference proteome</keyword>
<keyword evidence="5 7" id="KW-1133">Transmembrane helix</keyword>
<evidence type="ECO:0000256" key="2">
    <source>
        <dbReference type="ARBA" id="ARBA00022475"/>
    </source>
</evidence>
<comment type="caution">
    <text evidence="9">The sequence shown here is derived from an EMBL/GenBank/DDBJ whole genome shotgun (WGS) entry which is preliminary data.</text>
</comment>
<evidence type="ECO:0000313" key="10">
    <source>
        <dbReference type="Proteomes" id="UP000009320"/>
    </source>
</evidence>
<evidence type="ECO:0000256" key="6">
    <source>
        <dbReference type="ARBA" id="ARBA00023136"/>
    </source>
</evidence>
<dbReference type="Pfam" id="PF01569">
    <property type="entry name" value="PAP2"/>
    <property type="match status" value="1"/>
</dbReference>
<keyword evidence="6 7" id="KW-0472">Membrane</keyword>
<evidence type="ECO:0000259" key="8">
    <source>
        <dbReference type="SMART" id="SM00014"/>
    </source>
</evidence>
<dbReference type="Gene3D" id="1.20.144.10">
    <property type="entry name" value="Phosphatidic acid phosphatase type 2/haloperoxidase"/>
    <property type="match status" value="1"/>
</dbReference>
<feature type="transmembrane region" description="Helical" evidence="7">
    <location>
        <begin position="47"/>
        <end position="67"/>
    </location>
</feature>
<dbReference type="GO" id="GO:0016787">
    <property type="term" value="F:hydrolase activity"/>
    <property type="evidence" value="ECO:0007669"/>
    <property type="project" value="UniProtKB-KW"/>
</dbReference>
<evidence type="ECO:0000256" key="1">
    <source>
        <dbReference type="ARBA" id="ARBA00004651"/>
    </source>
</evidence>
<name>I7KHK8_9LACO</name>
<keyword evidence="4" id="KW-0378">Hydrolase</keyword>